<accession>A0A0A5GDU7</accession>
<reference evidence="16 17" key="1">
    <citation type="submission" date="2013-08" db="EMBL/GenBank/DDBJ databases">
        <authorList>
            <person name="Huang J."/>
            <person name="Wang G."/>
        </authorList>
    </citation>
    <scope>NUCLEOTIDE SEQUENCE [LARGE SCALE GENOMIC DNA]</scope>
    <source>
        <strain evidence="16 17">BH030004</strain>
    </source>
</reference>
<dbReference type="InterPro" id="IPR006203">
    <property type="entry name" value="GHMP_knse_ATP-bd_CS"/>
</dbReference>
<dbReference type="GO" id="GO:0005524">
    <property type="term" value="F:ATP binding"/>
    <property type="evidence" value="ECO:0007669"/>
    <property type="project" value="UniProtKB-UniRule"/>
</dbReference>
<dbReference type="Gene3D" id="3.30.70.890">
    <property type="entry name" value="GHMP kinase, C-terminal domain"/>
    <property type="match status" value="1"/>
</dbReference>
<evidence type="ECO:0000256" key="6">
    <source>
        <dbReference type="ARBA" id="ARBA00022679"/>
    </source>
</evidence>
<keyword evidence="9 13" id="KW-0418">Kinase</keyword>
<dbReference type="SUPFAM" id="SSF55060">
    <property type="entry name" value="GHMP Kinase, C-terminal domain"/>
    <property type="match status" value="1"/>
</dbReference>
<evidence type="ECO:0000256" key="2">
    <source>
        <dbReference type="ARBA" id="ARBA00007370"/>
    </source>
</evidence>
<comment type="function">
    <text evidence="12 13">Catalyzes the ATP-dependent phosphorylation of L-homoserine to L-homoserine phosphate.</text>
</comment>
<evidence type="ECO:0000256" key="12">
    <source>
        <dbReference type="ARBA" id="ARBA00049954"/>
    </source>
</evidence>
<dbReference type="RefSeq" id="WP_051255056.1">
    <property type="nucleotide sequence ID" value="NZ_AULJ01000032.1"/>
</dbReference>
<dbReference type="eggNOG" id="COG0083">
    <property type="taxonomic scope" value="Bacteria"/>
</dbReference>
<evidence type="ECO:0000256" key="8">
    <source>
        <dbReference type="ARBA" id="ARBA00022741"/>
    </source>
</evidence>
<feature type="domain" description="GHMP kinase N-terminal" evidence="14">
    <location>
        <begin position="63"/>
        <end position="145"/>
    </location>
</feature>
<comment type="subcellular location">
    <subcellularLocation>
        <location evidence="13">Cytoplasm</location>
    </subcellularLocation>
</comment>
<dbReference type="InterPro" id="IPR036554">
    <property type="entry name" value="GHMP_kinase_C_sf"/>
</dbReference>
<gene>
    <name evidence="13" type="primary">thrB</name>
    <name evidence="16" type="ORF">N783_01345</name>
</gene>
<keyword evidence="6 13" id="KW-0808">Transferase</keyword>
<organism evidence="16 17">
    <name type="scientific">Pontibacillus marinus BH030004 = DSM 16465</name>
    <dbReference type="NCBI Taxonomy" id="1385511"/>
    <lineage>
        <taxon>Bacteria</taxon>
        <taxon>Bacillati</taxon>
        <taxon>Bacillota</taxon>
        <taxon>Bacilli</taxon>
        <taxon>Bacillales</taxon>
        <taxon>Bacillaceae</taxon>
        <taxon>Pontibacillus</taxon>
    </lineage>
</organism>
<dbReference type="Proteomes" id="UP000030403">
    <property type="component" value="Unassembled WGS sequence"/>
</dbReference>
<dbReference type="InterPro" id="IPR014721">
    <property type="entry name" value="Ribsml_uS5_D2-typ_fold_subgr"/>
</dbReference>
<comment type="caution">
    <text evidence="16">The sequence shown here is derived from an EMBL/GenBank/DDBJ whole genome shotgun (WGS) entry which is preliminary data.</text>
</comment>
<dbReference type="PRINTS" id="PR00958">
    <property type="entry name" value="HOMSERKINASE"/>
</dbReference>
<dbReference type="NCBIfam" id="TIGR00191">
    <property type="entry name" value="thrB"/>
    <property type="match status" value="1"/>
</dbReference>
<keyword evidence="17" id="KW-1185">Reference proteome</keyword>
<evidence type="ECO:0000256" key="10">
    <source>
        <dbReference type="ARBA" id="ARBA00022840"/>
    </source>
</evidence>
<dbReference type="STRING" id="1385511.GCA_000425225_02549"/>
<keyword evidence="8 13" id="KW-0547">Nucleotide-binding</keyword>
<keyword evidence="13" id="KW-0963">Cytoplasm</keyword>
<evidence type="ECO:0000256" key="7">
    <source>
        <dbReference type="ARBA" id="ARBA00022697"/>
    </source>
</evidence>
<dbReference type="Gene3D" id="3.30.230.10">
    <property type="match status" value="1"/>
</dbReference>
<keyword evidence="5 13" id="KW-0028">Amino-acid biosynthesis</keyword>
<dbReference type="PIRSF" id="PIRSF000676">
    <property type="entry name" value="Homoser_kin"/>
    <property type="match status" value="1"/>
</dbReference>
<keyword evidence="10 13" id="KW-0067">ATP-binding</keyword>
<feature type="domain" description="GHMP kinase C-terminal" evidence="15">
    <location>
        <begin position="226"/>
        <end position="285"/>
    </location>
</feature>
<dbReference type="InterPro" id="IPR020568">
    <property type="entry name" value="Ribosomal_Su5_D2-typ_SF"/>
</dbReference>
<sequence length="323" mass="35651">MSHEKIKVRAPASTANLGSGFDSIGIALDMYTEVEMSSHNHLQFEWIDENGNHTPFPFTNEENLIFQAMKKVCELLQRDIPNVKVIVKSTIPSTRGLGSSASAFVAGLVAINKWLGGALSKDDLLWLAAEKEGHPDNVGASLFGGVFVGAMDWEAKKVQHNYIPFPNKWKWLAAIPSYSSSTASARKKLPDSYEKQDVIFNLSRYGLLVSSIMLGDEEGLKTGFFDKLHTPYRQDSIPGFDRLMNSQDEIGALGFMISGAGPTVLGLVPQKANLKKAQLYMEQFLKSEAHDVDVIPLNVDHFGVQVYVGDDLEYLCNTQAFMA</sequence>
<dbReference type="InterPro" id="IPR006204">
    <property type="entry name" value="GHMP_kinase_N_dom"/>
</dbReference>
<evidence type="ECO:0000256" key="9">
    <source>
        <dbReference type="ARBA" id="ARBA00022777"/>
    </source>
</evidence>
<dbReference type="PROSITE" id="PS00627">
    <property type="entry name" value="GHMP_KINASES_ATP"/>
    <property type="match status" value="1"/>
</dbReference>
<name>A0A0A5GDU7_9BACI</name>
<proteinExistence type="inferred from homology"/>
<dbReference type="EMBL" id="AVPF01000009">
    <property type="protein sequence ID" value="KGX90164.1"/>
    <property type="molecule type" value="Genomic_DNA"/>
</dbReference>
<comment type="similarity">
    <text evidence="2 13">Belongs to the GHMP kinase family. Homoserine kinase subfamily.</text>
</comment>
<keyword evidence="7 13" id="KW-0791">Threonine biosynthesis</keyword>
<protein>
    <recommendedName>
        <fullName evidence="4 13">Homoserine kinase</fullName>
        <shortName evidence="13">HK</shortName>
        <shortName evidence="13">HSK</shortName>
        <ecNumber evidence="3 13">2.7.1.39</ecNumber>
    </recommendedName>
</protein>
<comment type="catalytic activity">
    <reaction evidence="11 13">
        <text>L-homoserine + ATP = O-phospho-L-homoserine + ADP + H(+)</text>
        <dbReference type="Rhea" id="RHEA:13985"/>
        <dbReference type="ChEBI" id="CHEBI:15378"/>
        <dbReference type="ChEBI" id="CHEBI:30616"/>
        <dbReference type="ChEBI" id="CHEBI:57476"/>
        <dbReference type="ChEBI" id="CHEBI:57590"/>
        <dbReference type="ChEBI" id="CHEBI:456216"/>
        <dbReference type="EC" id="2.7.1.39"/>
    </reaction>
</comment>
<evidence type="ECO:0000259" key="15">
    <source>
        <dbReference type="Pfam" id="PF08544"/>
    </source>
</evidence>
<dbReference type="InterPro" id="IPR000870">
    <property type="entry name" value="Homoserine_kinase"/>
</dbReference>
<feature type="binding site" evidence="13">
    <location>
        <begin position="92"/>
        <end position="102"/>
    </location>
    <ligand>
        <name>ATP</name>
        <dbReference type="ChEBI" id="CHEBI:30616"/>
    </ligand>
</feature>
<evidence type="ECO:0000256" key="11">
    <source>
        <dbReference type="ARBA" id="ARBA00049375"/>
    </source>
</evidence>
<evidence type="ECO:0000256" key="3">
    <source>
        <dbReference type="ARBA" id="ARBA00012078"/>
    </source>
</evidence>
<dbReference type="AlphaFoldDB" id="A0A0A5GDU7"/>
<dbReference type="HAMAP" id="MF_00384">
    <property type="entry name" value="Homoser_kinase"/>
    <property type="match status" value="1"/>
</dbReference>
<evidence type="ECO:0000256" key="1">
    <source>
        <dbReference type="ARBA" id="ARBA00005015"/>
    </source>
</evidence>
<evidence type="ECO:0000313" key="16">
    <source>
        <dbReference type="EMBL" id="KGX90164.1"/>
    </source>
</evidence>
<evidence type="ECO:0000256" key="4">
    <source>
        <dbReference type="ARBA" id="ARBA00017858"/>
    </source>
</evidence>
<dbReference type="SUPFAM" id="SSF54211">
    <property type="entry name" value="Ribosomal protein S5 domain 2-like"/>
    <property type="match status" value="1"/>
</dbReference>
<dbReference type="EC" id="2.7.1.39" evidence="3 13"/>
<evidence type="ECO:0000259" key="14">
    <source>
        <dbReference type="Pfam" id="PF00288"/>
    </source>
</evidence>
<dbReference type="PANTHER" id="PTHR20861:SF1">
    <property type="entry name" value="HOMOSERINE KINASE"/>
    <property type="match status" value="1"/>
</dbReference>
<dbReference type="PANTHER" id="PTHR20861">
    <property type="entry name" value="HOMOSERINE/4-DIPHOSPHOCYTIDYL-2-C-METHYL-D-ERYTHRITOL KINASE"/>
    <property type="match status" value="1"/>
</dbReference>
<evidence type="ECO:0000313" key="17">
    <source>
        <dbReference type="Proteomes" id="UP000030403"/>
    </source>
</evidence>
<evidence type="ECO:0000256" key="5">
    <source>
        <dbReference type="ARBA" id="ARBA00022605"/>
    </source>
</evidence>
<dbReference type="GO" id="GO:0004413">
    <property type="term" value="F:homoserine kinase activity"/>
    <property type="evidence" value="ECO:0007669"/>
    <property type="project" value="UniProtKB-UniRule"/>
</dbReference>
<dbReference type="UniPathway" id="UPA00050">
    <property type="reaction ID" value="UER00064"/>
</dbReference>
<evidence type="ECO:0000256" key="13">
    <source>
        <dbReference type="HAMAP-Rule" id="MF_00384"/>
    </source>
</evidence>
<dbReference type="Pfam" id="PF08544">
    <property type="entry name" value="GHMP_kinases_C"/>
    <property type="match status" value="1"/>
</dbReference>
<dbReference type="GO" id="GO:0009088">
    <property type="term" value="P:threonine biosynthetic process"/>
    <property type="evidence" value="ECO:0007669"/>
    <property type="project" value="UniProtKB-UniRule"/>
</dbReference>
<dbReference type="GO" id="GO:0005737">
    <property type="term" value="C:cytoplasm"/>
    <property type="evidence" value="ECO:0007669"/>
    <property type="project" value="UniProtKB-SubCell"/>
</dbReference>
<comment type="pathway">
    <text evidence="1 13">Amino-acid biosynthesis; L-threonine biosynthesis; L-threonine from L-aspartate: step 4/5.</text>
</comment>
<dbReference type="InterPro" id="IPR013750">
    <property type="entry name" value="GHMP_kinase_C_dom"/>
</dbReference>
<dbReference type="Pfam" id="PF00288">
    <property type="entry name" value="GHMP_kinases_N"/>
    <property type="match status" value="1"/>
</dbReference>